<comment type="caution">
    <text evidence="5">The sequence shown here is derived from an EMBL/GenBank/DDBJ whole genome shotgun (WGS) entry which is preliminary data.</text>
</comment>
<dbReference type="InterPro" id="IPR029058">
    <property type="entry name" value="AB_hydrolase_fold"/>
</dbReference>
<dbReference type="Pfam" id="PF06441">
    <property type="entry name" value="EHN"/>
    <property type="match status" value="1"/>
</dbReference>
<dbReference type="InterPro" id="IPR016292">
    <property type="entry name" value="Epoxide_hydrolase"/>
</dbReference>
<dbReference type="PIRSF" id="PIRSF001112">
    <property type="entry name" value="Epoxide_hydrolase"/>
    <property type="match status" value="1"/>
</dbReference>
<dbReference type="SUPFAM" id="SSF53474">
    <property type="entry name" value="alpha/beta-Hydrolases"/>
    <property type="match status" value="1"/>
</dbReference>
<keyword evidence="2 5" id="KW-0378">Hydrolase</keyword>
<proteinExistence type="inferred from homology"/>
<name>A0AAE8N6E2_9PEZI</name>
<feature type="active site" description="Nucleophile" evidence="3">
    <location>
        <position position="195"/>
    </location>
</feature>
<dbReference type="AlphaFoldDB" id="A0AAE8N6E2"/>
<dbReference type="Gene3D" id="3.40.50.1820">
    <property type="entry name" value="alpha/beta hydrolase"/>
    <property type="match status" value="1"/>
</dbReference>
<dbReference type="GO" id="GO:0004301">
    <property type="term" value="F:epoxide hydrolase activity"/>
    <property type="evidence" value="ECO:0007669"/>
    <property type="project" value="TreeGrafter"/>
</dbReference>
<dbReference type="PANTHER" id="PTHR21661">
    <property type="entry name" value="EPOXIDE HYDROLASE 1-RELATED"/>
    <property type="match status" value="1"/>
</dbReference>
<evidence type="ECO:0000256" key="2">
    <source>
        <dbReference type="ARBA" id="ARBA00022801"/>
    </source>
</evidence>
<gene>
    <name evidence="5" type="ORF">DNG_08933</name>
</gene>
<protein>
    <submittedName>
        <fullName evidence="5">Related to epoxide hydrolase</fullName>
    </submittedName>
</protein>
<feature type="active site" description="Proton donor" evidence="3">
    <location>
        <position position="316"/>
    </location>
</feature>
<dbReference type="InterPro" id="IPR010497">
    <property type="entry name" value="Epoxide_hydro_N"/>
</dbReference>
<evidence type="ECO:0000256" key="1">
    <source>
        <dbReference type="ARBA" id="ARBA00010088"/>
    </source>
</evidence>
<feature type="active site" description="Proton acceptor" evidence="3">
    <location>
        <position position="371"/>
    </location>
</feature>
<sequence length="395" mass="44621">MSTAFRKLPSTALRQPQDFTISVPHERIIQLHSLLQASTIGPATYESSRESREFGITTAWLEDAREKWINFDWSKVEDELNTFPQYKMSIHDKGTDFDIHFLALFSEKPNAIPLILLHGWPGSFLEFTKVLDILRTKYTPEALPYHVIVPSWPGYAFSSAPPTDENFQCEDVARIFNELMIQLGFSSGYVAQGGDLGSRVARILAVKYPEAKAAHLNYCSMVDPGNIDEARYSATEKAALQGVREFREKGGGYSLMHATRPSTIGLALATSPLALLSWVGEKFLAWTDDDPPLDEILTSVSLYWLTRCFATTIYPYRERFASKVTAGSPEYYIHRPMGYSWFPKDMGSVPRAWIETTGNLAFFREHDRGGHFAALEQPRLFLEDVEDFIAGLHLA</sequence>
<comment type="similarity">
    <text evidence="1">Belongs to the peptidase S33 family.</text>
</comment>
<dbReference type="InterPro" id="IPR000639">
    <property type="entry name" value="Epox_hydrolase-like"/>
</dbReference>
<organism evidence="5 6">
    <name type="scientific">Cephalotrichum gorgonifer</name>
    <dbReference type="NCBI Taxonomy" id="2041049"/>
    <lineage>
        <taxon>Eukaryota</taxon>
        <taxon>Fungi</taxon>
        <taxon>Dikarya</taxon>
        <taxon>Ascomycota</taxon>
        <taxon>Pezizomycotina</taxon>
        <taxon>Sordariomycetes</taxon>
        <taxon>Hypocreomycetidae</taxon>
        <taxon>Microascales</taxon>
        <taxon>Microascaceae</taxon>
        <taxon>Cephalotrichum</taxon>
    </lineage>
</organism>
<keyword evidence="6" id="KW-1185">Reference proteome</keyword>
<reference evidence="5" key="1">
    <citation type="submission" date="2018-03" db="EMBL/GenBank/DDBJ databases">
        <authorList>
            <person name="Guldener U."/>
        </authorList>
    </citation>
    <scope>NUCLEOTIDE SEQUENCE</scope>
</reference>
<evidence type="ECO:0000256" key="3">
    <source>
        <dbReference type="PIRSR" id="PIRSR001112-1"/>
    </source>
</evidence>
<dbReference type="GO" id="GO:0097176">
    <property type="term" value="P:epoxide metabolic process"/>
    <property type="evidence" value="ECO:0007669"/>
    <property type="project" value="TreeGrafter"/>
</dbReference>
<dbReference type="PRINTS" id="PR00412">
    <property type="entry name" value="EPOXHYDRLASE"/>
</dbReference>
<feature type="domain" description="Epoxide hydrolase N-terminal" evidence="4">
    <location>
        <begin position="17"/>
        <end position="127"/>
    </location>
</feature>
<accession>A0AAE8N6E2</accession>
<dbReference type="PANTHER" id="PTHR21661:SF39">
    <property type="entry name" value="HYDROLASE, PUTATIVE (AFU_ORTHOLOGUE AFUA_3G08960)-RELATED"/>
    <property type="match status" value="1"/>
</dbReference>
<evidence type="ECO:0000259" key="4">
    <source>
        <dbReference type="Pfam" id="PF06441"/>
    </source>
</evidence>
<evidence type="ECO:0000313" key="5">
    <source>
        <dbReference type="EMBL" id="SPO06244.1"/>
    </source>
</evidence>
<dbReference type="Proteomes" id="UP001187682">
    <property type="component" value="Unassembled WGS sequence"/>
</dbReference>
<dbReference type="EMBL" id="ONZQ02000015">
    <property type="protein sequence ID" value="SPO06244.1"/>
    <property type="molecule type" value="Genomic_DNA"/>
</dbReference>
<evidence type="ECO:0000313" key="6">
    <source>
        <dbReference type="Proteomes" id="UP001187682"/>
    </source>
</evidence>